<proteinExistence type="predicted"/>
<accession>A0A8S5RXC1</accession>
<evidence type="ECO:0000313" key="1">
    <source>
        <dbReference type="EMBL" id="DAF43422.1"/>
    </source>
</evidence>
<sequence length="31" mass="3884">MQKYGIIWLVFCTIKMRSIYWKGRCFFHAKK</sequence>
<organism evidence="1">
    <name type="scientific">Siphoviridae sp. ctEJG5</name>
    <dbReference type="NCBI Taxonomy" id="2827814"/>
    <lineage>
        <taxon>Viruses</taxon>
        <taxon>Duplodnaviria</taxon>
        <taxon>Heunggongvirae</taxon>
        <taxon>Uroviricota</taxon>
        <taxon>Caudoviricetes</taxon>
    </lineage>
</organism>
<protein>
    <submittedName>
        <fullName evidence="1">Uncharacterized protein</fullName>
    </submittedName>
</protein>
<name>A0A8S5RXC1_9CAUD</name>
<reference evidence="1" key="1">
    <citation type="journal article" date="2021" name="Proc. Natl. Acad. Sci. U.S.A.">
        <title>A Catalog of Tens of Thousands of Viruses from Human Metagenomes Reveals Hidden Associations with Chronic Diseases.</title>
        <authorList>
            <person name="Tisza M.J."/>
            <person name="Buck C.B."/>
        </authorList>
    </citation>
    <scope>NUCLEOTIDE SEQUENCE</scope>
    <source>
        <strain evidence="1">CtEJG5</strain>
    </source>
</reference>
<dbReference type="EMBL" id="BK032506">
    <property type="protein sequence ID" value="DAF43422.1"/>
    <property type="molecule type" value="Genomic_DNA"/>
</dbReference>